<evidence type="ECO:0000313" key="2">
    <source>
        <dbReference type="EMBL" id="UXI68333.1"/>
    </source>
</evidence>
<keyword evidence="1" id="KW-1133">Transmembrane helix</keyword>
<accession>A0ABY6BE67</accession>
<feature type="transmembrane region" description="Helical" evidence="1">
    <location>
        <begin position="124"/>
        <end position="142"/>
    </location>
</feature>
<gene>
    <name evidence="2" type="ORF">N4264_01395</name>
</gene>
<feature type="transmembrane region" description="Helical" evidence="1">
    <location>
        <begin position="12"/>
        <end position="43"/>
    </location>
</feature>
<keyword evidence="1" id="KW-0812">Transmembrane</keyword>
<sequence>MNSGSPDLMTILINIGVVIPPTISLLQTLVGVIGIWLVAGALIEMWGVSNDGALKYIPGKSRFSVGSAMAQLLVGSFLMMLGTLEMVGIFSRTFTGDYVNSKFLAYTPGGGGTLLENARLATSALYGIMQIVGFVAMIKALMTMNQRANGQQNASVGQACAWMIGGVACWNFKWFAEMLNNTLGFRIIGLFLPT</sequence>
<feature type="transmembrane region" description="Helical" evidence="1">
    <location>
        <begin position="63"/>
        <end position="84"/>
    </location>
</feature>
<evidence type="ECO:0000313" key="3">
    <source>
        <dbReference type="Proteomes" id="UP001064632"/>
    </source>
</evidence>
<keyword evidence="3" id="KW-1185">Reference proteome</keyword>
<protein>
    <submittedName>
        <fullName evidence="2">Type IV secretion protein DotIE</fullName>
    </submittedName>
</protein>
<organism evidence="2 3">
    <name type="scientific">Tahibacter amnicola</name>
    <dbReference type="NCBI Taxonomy" id="2976241"/>
    <lineage>
        <taxon>Bacteria</taxon>
        <taxon>Pseudomonadati</taxon>
        <taxon>Pseudomonadota</taxon>
        <taxon>Gammaproteobacteria</taxon>
        <taxon>Lysobacterales</taxon>
        <taxon>Rhodanobacteraceae</taxon>
        <taxon>Tahibacter</taxon>
    </lineage>
</organism>
<name>A0ABY6BE67_9GAMM</name>
<evidence type="ECO:0000256" key="1">
    <source>
        <dbReference type="SAM" id="Phobius"/>
    </source>
</evidence>
<dbReference type="RefSeq" id="WP_261695293.1">
    <property type="nucleotide sequence ID" value="NZ_CP104694.1"/>
</dbReference>
<reference evidence="2" key="1">
    <citation type="submission" date="2022-09" db="EMBL/GenBank/DDBJ databases">
        <title>Tahibacter sp. nov., isolated from a fresh water.</title>
        <authorList>
            <person name="Baek J.H."/>
            <person name="Lee J.K."/>
            <person name="Kim J.M."/>
            <person name="Jeon C.O."/>
        </authorList>
    </citation>
    <scope>NUCLEOTIDE SEQUENCE</scope>
    <source>
        <strain evidence="2">W38</strain>
    </source>
</reference>
<proteinExistence type="predicted"/>
<keyword evidence="1" id="KW-0472">Membrane</keyword>
<dbReference type="Proteomes" id="UP001064632">
    <property type="component" value="Chromosome"/>
</dbReference>
<dbReference type="EMBL" id="CP104694">
    <property type="protein sequence ID" value="UXI68333.1"/>
    <property type="molecule type" value="Genomic_DNA"/>
</dbReference>